<keyword evidence="1" id="KW-0812">Transmembrane</keyword>
<feature type="transmembrane region" description="Helical" evidence="1">
    <location>
        <begin position="12"/>
        <end position="31"/>
    </location>
</feature>
<feature type="transmembrane region" description="Helical" evidence="1">
    <location>
        <begin position="51"/>
        <end position="72"/>
    </location>
</feature>
<sequence>MHHNKEDCDGEVNRFFNSTVISIAAILLDSYRRLEKSTGLVRAVIRRISPIVTYITSLFIARLMRRVGLSVVSFGEDYVLPFVCSVVVFAASSAVVVFLTKMGCGLEDVVKKLPEKFETAVDGFPLVVRRVPVFGWMIALILLVLFGGECWFAPNVVEEEKRGAKEEKKIEMKAQKIWKEEEVVMEKNIPTNVRTEEAGKDEIAILDFFEEGWHSRPLIMMTIRK</sequence>
<keyword evidence="1" id="KW-0472">Membrane</keyword>
<comment type="caution">
    <text evidence="2">The sequence shown here is derived from an EMBL/GenBank/DDBJ whole genome shotgun (WGS) entry which is preliminary data.</text>
</comment>
<dbReference type="EMBL" id="LFYR01001098">
    <property type="protein sequence ID" value="KMZ64866.1"/>
    <property type="molecule type" value="Genomic_DNA"/>
</dbReference>
<accession>A0A0K9P760</accession>
<evidence type="ECO:0000313" key="2">
    <source>
        <dbReference type="EMBL" id="KMZ64866.1"/>
    </source>
</evidence>
<dbReference type="PANTHER" id="PTHR37710">
    <property type="entry name" value="TRANSMEMBRANE PROTEIN"/>
    <property type="match status" value="1"/>
</dbReference>
<protein>
    <submittedName>
        <fullName evidence="2">Uncharacterized protein</fullName>
    </submittedName>
</protein>
<organism evidence="2 3">
    <name type="scientific">Zostera marina</name>
    <name type="common">Eelgrass</name>
    <dbReference type="NCBI Taxonomy" id="29655"/>
    <lineage>
        <taxon>Eukaryota</taxon>
        <taxon>Viridiplantae</taxon>
        <taxon>Streptophyta</taxon>
        <taxon>Embryophyta</taxon>
        <taxon>Tracheophyta</taxon>
        <taxon>Spermatophyta</taxon>
        <taxon>Magnoliopsida</taxon>
        <taxon>Liliopsida</taxon>
        <taxon>Zosteraceae</taxon>
        <taxon>Zostera</taxon>
    </lineage>
</organism>
<name>A0A0K9P760_ZOSMR</name>
<keyword evidence="3" id="KW-1185">Reference proteome</keyword>
<feature type="transmembrane region" description="Helical" evidence="1">
    <location>
        <begin position="78"/>
        <end position="99"/>
    </location>
</feature>
<dbReference type="PANTHER" id="PTHR37710:SF1">
    <property type="entry name" value="TRANSMEMBRANE PROTEIN"/>
    <property type="match status" value="1"/>
</dbReference>
<proteinExistence type="predicted"/>
<dbReference type="AlphaFoldDB" id="A0A0K9P760"/>
<feature type="transmembrane region" description="Helical" evidence="1">
    <location>
        <begin position="133"/>
        <end position="154"/>
    </location>
</feature>
<keyword evidence="1" id="KW-1133">Transmembrane helix</keyword>
<evidence type="ECO:0000256" key="1">
    <source>
        <dbReference type="SAM" id="Phobius"/>
    </source>
</evidence>
<reference evidence="3" key="1">
    <citation type="journal article" date="2016" name="Nature">
        <title>The genome of the seagrass Zostera marina reveals angiosperm adaptation to the sea.</title>
        <authorList>
            <person name="Olsen J.L."/>
            <person name="Rouze P."/>
            <person name="Verhelst B."/>
            <person name="Lin Y.-C."/>
            <person name="Bayer T."/>
            <person name="Collen J."/>
            <person name="Dattolo E."/>
            <person name="De Paoli E."/>
            <person name="Dittami S."/>
            <person name="Maumus F."/>
            <person name="Michel G."/>
            <person name="Kersting A."/>
            <person name="Lauritano C."/>
            <person name="Lohaus R."/>
            <person name="Toepel M."/>
            <person name="Tonon T."/>
            <person name="Vanneste K."/>
            <person name="Amirebrahimi M."/>
            <person name="Brakel J."/>
            <person name="Bostroem C."/>
            <person name="Chovatia M."/>
            <person name="Grimwood J."/>
            <person name="Jenkins J.W."/>
            <person name="Jueterbock A."/>
            <person name="Mraz A."/>
            <person name="Stam W.T."/>
            <person name="Tice H."/>
            <person name="Bornberg-Bauer E."/>
            <person name="Green P.J."/>
            <person name="Pearson G.A."/>
            <person name="Procaccini G."/>
            <person name="Duarte C.M."/>
            <person name="Schmutz J."/>
            <person name="Reusch T.B.H."/>
            <person name="Van de Peer Y."/>
        </authorList>
    </citation>
    <scope>NUCLEOTIDE SEQUENCE [LARGE SCALE GENOMIC DNA]</scope>
    <source>
        <strain evidence="3">cv. Finnish</strain>
    </source>
</reference>
<dbReference type="Proteomes" id="UP000036987">
    <property type="component" value="Unassembled WGS sequence"/>
</dbReference>
<evidence type="ECO:0000313" key="3">
    <source>
        <dbReference type="Proteomes" id="UP000036987"/>
    </source>
</evidence>
<gene>
    <name evidence="2" type="ORF">ZOSMA_349G00150</name>
</gene>